<protein>
    <recommendedName>
        <fullName evidence="7">TRAP transporter small permease protein</fullName>
    </recommendedName>
</protein>
<dbReference type="Pfam" id="PF04290">
    <property type="entry name" value="DctQ"/>
    <property type="match status" value="1"/>
</dbReference>
<organism evidence="9 10">
    <name type="scientific">Ramlibacter pinisoli</name>
    <dbReference type="NCBI Taxonomy" id="2682844"/>
    <lineage>
        <taxon>Bacteria</taxon>
        <taxon>Pseudomonadati</taxon>
        <taxon>Pseudomonadota</taxon>
        <taxon>Betaproteobacteria</taxon>
        <taxon>Burkholderiales</taxon>
        <taxon>Comamonadaceae</taxon>
        <taxon>Ramlibacter</taxon>
    </lineage>
</organism>
<evidence type="ECO:0000256" key="4">
    <source>
        <dbReference type="ARBA" id="ARBA00022692"/>
    </source>
</evidence>
<keyword evidence="2 7" id="KW-0813">Transport</keyword>
<keyword evidence="7" id="KW-0997">Cell inner membrane</keyword>
<dbReference type="RefSeq" id="WP_157399961.1">
    <property type="nucleotide sequence ID" value="NZ_WSEL01000009.1"/>
</dbReference>
<keyword evidence="4 7" id="KW-0812">Transmembrane</keyword>
<evidence type="ECO:0000256" key="6">
    <source>
        <dbReference type="ARBA" id="ARBA00023136"/>
    </source>
</evidence>
<evidence type="ECO:0000256" key="5">
    <source>
        <dbReference type="ARBA" id="ARBA00022989"/>
    </source>
</evidence>
<feature type="transmembrane region" description="Helical" evidence="7">
    <location>
        <begin position="76"/>
        <end position="98"/>
    </location>
</feature>
<dbReference type="Proteomes" id="UP000469385">
    <property type="component" value="Unassembled WGS sequence"/>
</dbReference>
<evidence type="ECO:0000256" key="3">
    <source>
        <dbReference type="ARBA" id="ARBA00022475"/>
    </source>
</evidence>
<feature type="transmembrane region" description="Helical" evidence="7">
    <location>
        <begin position="158"/>
        <end position="176"/>
    </location>
</feature>
<comment type="similarity">
    <text evidence="7">Belongs to the TRAP transporter small permease family.</text>
</comment>
<name>A0A6N8J122_9BURK</name>
<keyword evidence="6 7" id="KW-0472">Membrane</keyword>
<keyword evidence="3" id="KW-1003">Cell membrane</keyword>
<evidence type="ECO:0000313" key="9">
    <source>
        <dbReference type="EMBL" id="MVQ31960.1"/>
    </source>
</evidence>
<evidence type="ECO:0000256" key="1">
    <source>
        <dbReference type="ARBA" id="ARBA00004651"/>
    </source>
</evidence>
<dbReference type="GO" id="GO:0022857">
    <property type="term" value="F:transmembrane transporter activity"/>
    <property type="evidence" value="ECO:0007669"/>
    <property type="project" value="UniProtKB-UniRule"/>
</dbReference>
<dbReference type="AlphaFoldDB" id="A0A6N8J122"/>
<dbReference type="EMBL" id="WSEL01000009">
    <property type="protein sequence ID" value="MVQ31960.1"/>
    <property type="molecule type" value="Genomic_DNA"/>
</dbReference>
<evidence type="ECO:0000259" key="8">
    <source>
        <dbReference type="Pfam" id="PF04290"/>
    </source>
</evidence>
<comment type="caution">
    <text evidence="9">The sequence shown here is derived from an EMBL/GenBank/DDBJ whole genome shotgun (WGS) entry which is preliminary data.</text>
</comment>
<evidence type="ECO:0000313" key="10">
    <source>
        <dbReference type="Proteomes" id="UP000469385"/>
    </source>
</evidence>
<feature type="transmembrane region" description="Helical" evidence="7">
    <location>
        <begin position="47"/>
        <end position="70"/>
    </location>
</feature>
<evidence type="ECO:0000256" key="7">
    <source>
        <dbReference type="RuleBase" id="RU369079"/>
    </source>
</evidence>
<gene>
    <name evidence="9" type="ORF">GON04_21050</name>
</gene>
<dbReference type="GO" id="GO:0005886">
    <property type="term" value="C:plasma membrane"/>
    <property type="evidence" value="ECO:0007669"/>
    <property type="project" value="UniProtKB-SubCell"/>
</dbReference>
<reference evidence="9 10" key="1">
    <citation type="submission" date="2019-12" db="EMBL/GenBank/DDBJ databases">
        <authorList>
            <person name="Huq M.A."/>
        </authorList>
    </citation>
    <scope>NUCLEOTIDE SEQUENCE [LARGE SCALE GENOMIC DNA]</scope>
    <source>
        <strain evidence="9 10">MAH-25</strain>
    </source>
</reference>
<dbReference type="InterPro" id="IPR055348">
    <property type="entry name" value="DctQ"/>
</dbReference>
<proteinExistence type="inferred from homology"/>
<feature type="transmembrane region" description="Helical" evidence="7">
    <location>
        <begin position="118"/>
        <end position="138"/>
    </location>
</feature>
<keyword evidence="5 7" id="KW-1133">Transmembrane helix</keyword>
<keyword evidence="10" id="KW-1185">Reference proteome</keyword>
<comment type="subcellular location">
    <subcellularLocation>
        <location evidence="7">Cell inner membrane</location>
        <topology evidence="7">Multi-pass membrane protein</topology>
    </subcellularLocation>
    <subcellularLocation>
        <location evidence="1">Cell membrane</location>
        <topology evidence="1">Multi-pass membrane protein</topology>
    </subcellularLocation>
</comment>
<accession>A0A6N8J122</accession>
<comment type="function">
    <text evidence="7">Part of the tripartite ATP-independent periplasmic (TRAP) transport system.</text>
</comment>
<feature type="domain" description="Tripartite ATP-independent periplasmic transporters DctQ component" evidence="8">
    <location>
        <begin position="52"/>
        <end position="184"/>
    </location>
</feature>
<sequence length="192" mass="20844">MTAIVDRAPPVADTLLPSEIELDSADADAFSPTEGLAAAACRHVSEWIVVALVVMMGVEMVARTLFGWSIQFSNEVGGYALVAITFLSLASGQLLHAYHRVHFVEARLSPRGRAALRLAFDLASALVAFVLAAEMVRFEWLTWKSGDVAATELLTPLWMPRLILPVGCLVLAWAMLRTLAGDWKRLQAAGRA</sequence>
<comment type="subunit">
    <text evidence="7">The complex comprises the extracytoplasmic solute receptor protein and the two transmembrane proteins.</text>
</comment>
<evidence type="ECO:0000256" key="2">
    <source>
        <dbReference type="ARBA" id="ARBA00022448"/>
    </source>
</evidence>